<evidence type="ECO:0000256" key="8">
    <source>
        <dbReference type="SAM" id="Phobius"/>
    </source>
</evidence>
<dbReference type="AlphaFoldDB" id="Q6CRY9"/>
<feature type="transmembrane region" description="Helical" evidence="8">
    <location>
        <begin position="288"/>
        <end position="305"/>
    </location>
</feature>
<feature type="transmembrane region" description="Helical" evidence="8">
    <location>
        <begin position="104"/>
        <end position="125"/>
    </location>
</feature>
<dbReference type="eggNOG" id="KOG0254">
    <property type="taxonomic scope" value="Eukaryota"/>
</dbReference>
<dbReference type="InterPro" id="IPR036259">
    <property type="entry name" value="MFS_trans_sf"/>
</dbReference>
<keyword evidence="5 8" id="KW-1133">Transmembrane helix</keyword>
<evidence type="ECO:0000256" key="6">
    <source>
        <dbReference type="ARBA" id="ARBA00023136"/>
    </source>
</evidence>
<feature type="transmembrane region" description="Helical" evidence="8">
    <location>
        <begin position="170"/>
        <end position="189"/>
    </location>
</feature>
<feature type="transmembrane region" description="Helical" evidence="8">
    <location>
        <begin position="137"/>
        <end position="158"/>
    </location>
</feature>
<proteinExistence type="inferred from homology"/>
<evidence type="ECO:0000256" key="4">
    <source>
        <dbReference type="ARBA" id="ARBA00022692"/>
    </source>
</evidence>
<keyword evidence="11" id="KW-1185">Reference proteome</keyword>
<dbReference type="InterPro" id="IPR005828">
    <property type="entry name" value="MFS_sugar_transport-like"/>
</dbReference>
<dbReference type="EMBL" id="CR382124">
    <property type="protein sequence ID" value="CAH00396.1"/>
    <property type="molecule type" value="Genomic_DNA"/>
</dbReference>
<keyword evidence="6 8" id="KW-0472">Membrane</keyword>
<keyword evidence="3" id="KW-0813">Transport</keyword>
<evidence type="ECO:0000256" key="7">
    <source>
        <dbReference type="SAM" id="MobiDB-lite"/>
    </source>
</evidence>
<evidence type="ECO:0000256" key="3">
    <source>
        <dbReference type="ARBA" id="ARBA00022448"/>
    </source>
</evidence>
<feature type="domain" description="Major facilitator superfamily (MFS) profile" evidence="9">
    <location>
        <begin position="10"/>
        <end position="436"/>
    </location>
</feature>
<evidence type="ECO:0000256" key="2">
    <source>
        <dbReference type="ARBA" id="ARBA00010992"/>
    </source>
</evidence>
<organism evidence="10 11">
    <name type="scientific">Kluyveromyces lactis (strain ATCC 8585 / CBS 2359 / DSM 70799 / NBRC 1267 / NRRL Y-1140 / WM37)</name>
    <name type="common">Yeast</name>
    <name type="synonym">Candida sphaerica</name>
    <dbReference type="NCBI Taxonomy" id="284590"/>
    <lineage>
        <taxon>Eukaryota</taxon>
        <taxon>Fungi</taxon>
        <taxon>Dikarya</taxon>
        <taxon>Ascomycota</taxon>
        <taxon>Saccharomycotina</taxon>
        <taxon>Saccharomycetes</taxon>
        <taxon>Saccharomycetales</taxon>
        <taxon>Saccharomycetaceae</taxon>
        <taxon>Kluyveromyces</taxon>
    </lineage>
</organism>
<dbReference type="PROSITE" id="PS00217">
    <property type="entry name" value="SUGAR_TRANSPORT_2"/>
    <property type="match status" value="1"/>
</dbReference>
<dbReference type="Proteomes" id="UP000000598">
    <property type="component" value="Chromosome D"/>
</dbReference>
<evidence type="ECO:0000313" key="11">
    <source>
        <dbReference type="Proteomes" id="UP000000598"/>
    </source>
</evidence>
<dbReference type="GO" id="GO:0005351">
    <property type="term" value="F:carbohydrate:proton symporter activity"/>
    <property type="evidence" value="ECO:0007669"/>
    <property type="project" value="TreeGrafter"/>
</dbReference>
<accession>Q6CRY9</accession>
<dbReference type="GeneID" id="2892748"/>
<dbReference type="PANTHER" id="PTHR48022:SF7">
    <property type="entry name" value="MAJOR FACILITATOR SUPERFAMILY (MFS) PROFILE DOMAIN-CONTAINING PROTEIN-RELATED"/>
    <property type="match status" value="1"/>
</dbReference>
<dbReference type="OMA" id="ITYICEM"/>
<dbReference type="GO" id="GO:0016020">
    <property type="term" value="C:membrane"/>
    <property type="evidence" value="ECO:0007669"/>
    <property type="project" value="UniProtKB-SubCell"/>
</dbReference>
<dbReference type="SUPFAM" id="SSF103473">
    <property type="entry name" value="MFS general substrate transporter"/>
    <property type="match status" value="1"/>
</dbReference>
<sequence>MKNAFEVKRLIGLLVCIGFMLGMDTSSLSLFLGTSYFKEYFKQPTALQTGMMTGANQIGGFVGCLMSGSLIELIGCKWCLCACSVIWTMGSVGSFFVLEVYTMALSRFVKGIAVGILSVLASFYLMEVFSSNIRGQATALMQMALTISILSIYFLSMLLDKIQGPLAFKITWGLEVIPSLLLLMLFQALPESPRWLYKHGYSNKDIDRSLAILRVKDVEKLREKFVSETKQKPKLSYIIKKGYWKHMSLGIIVQILIQISGINVVMYYTIYICEMVGFDDDVSSKLTAGPYIVNTIFTLVPVFLLDKFNRKVFIGWASVFLGGIMLLIGFLIGERERHVGDVVLRNIVVALCFLFVSVFSSSLSCAGFIYTNEILPESIKSVALSVCISTSWFTGFALALMAPYLMQIVEWWTFVMLGTSTIALAFIIIMWFPETRDLSPHDIDNLFKQDALSAEVEYEKIESDQSADFESIPERSGAPEPDSFVCTTTTTEVTER</sequence>
<protein>
    <submittedName>
        <fullName evidence="10">KLLA0D05379p</fullName>
    </submittedName>
</protein>
<dbReference type="FunCoup" id="Q6CRY9">
    <property type="interactions" value="82"/>
</dbReference>
<keyword evidence="4 8" id="KW-0812">Transmembrane</keyword>
<dbReference type="InterPro" id="IPR020846">
    <property type="entry name" value="MFS_dom"/>
</dbReference>
<dbReference type="HOGENOM" id="CLU_001265_30_12_1"/>
<feature type="transmembrane region" description="Helical" evidence="8">
    <location>
        <begin position="53"/>
        <end position="71"/>
    </location>
</feature>
<gene>
    <name evidence="10" type="ORF">KLLA0_D05379g</name>
</gene>
<dbReference type="RefSeq" id="XP_453300.1">
    <property type="nucleotide sequence ID" value="XM_453300.1"/>
</dbReference>
<evidence type="ECO:0000256" key="5">
    <source>
        <dbReference type="ARBA" id="ARBA00022989"/>
    </source>
</evidence>
<feature type="transmembrane region" description="Helical" evidence="8">
    <location>
        <begin position="411"/>
        <end position="432"/>
    </location>
</feature>
<dbReference type="InterPro" id="IPR003663">
    <property type="entry name" value="Sugar/inositol_transpt"/>
</dbReference>
<evidence type="ECO:0000259" key="9">
    <source>
        <dbReference type="PROSITE" id="PS50850"/>
    </source>
</evidence>
<feature type="transmembrane region" description="Helical" evidence="8">
    <location>
        <begin position="347"/>
        <end position="370"/>
    </location>
</feature>
<evidence type="ECO:0000313" key="10">
    <source>
        <dbReference type="EMBL" id="CAH00396.1"/>
    </source>
</evidence>
<dbReference type="PaxDb" id="284590-Q6CRY9"/>
<dbReference type="Gene3D" id="1.20.1250.20">
    <property type="entry name" value="MFS general substrate transporter like domains"/>
    <property type="match status" value="1"/>
</dbReference>
<dbReference type="InParanoid" id="Q6CRY9"/>
<feature type="transmembrane region" description="Helical" evidence="8">
    <location>
        <begin position="78"/>
        <end position="98"/>
    </location>
</feature>
<dbReference type="PRINTS" id="PR00171">
    <property type="entry name" value="SUGRTRNSPORT"/>
</dbReference>
<comment type="similarity">
    <text evidence="2">Belongs to the major facilitator superfamily. Sugar transporter (TC 2.A.1.1) family.</text>
</comment>
<dbReference type="PROSITE" id="PS50850">
    <property type="entry name" value="MFS"/>
    <property type="match status" value="1"/>
</dbReference>
<dbReference type="KEGG" id="kla:KLLA0_D05379g"/>
<dbReference type="InterPro" id="IPR050360">
    <property type="entry name" value="MFS_Sugar_Transporters"/>
</dbReference>
<feature type="compositionally biased region" description="Low complexity" evidence="7">
    <location>
        <begin position="487"/>
        <end position="496"/>
    </location>
</feature>
<reference evidence="10 11" key="1">
    <citation type="journal article" date="2004" name="Nature">
        <title>Genome evolution in yeasts.</title>
        <authorList>
            <consortium name="Genolevures"/>
            <person name="Dujon B."/>
            <person name="Sherman D."/>
            <person name="Fischer G."/>
            <person name="Durrens P."/>
            <person name="Casaregola S."/>
            <person name="Lafontaine I."/>
            <person name="de Montigny J."/>
            <person name="Marck C."/>
            <person name="Neuveglise C."/>
            <person name="Talla E."/>
            <person name="Goffard N."/>
            <person name="Frangeul L."/>
            <person name="Aigle M."/>
            <person name="Anthouard V."/>
            <person name="Babour A."/>
            <person name="Barbe V."/>
            <person name="Barnay S."/>
            <person name="Blanchin S."/>
            <person name="Beckerich J.M."/>
            <person name="Beyne E."/>
            <person name="Bleykasten C."/>
            <person name="Boisrame A."/>
            <person name="Boyer J."/>
            <person name="Cattolico L."/>
            <person name="Confanioleri F."/>
            <person name="de Daruvar A."/>
            <person name="Despons L."/>
            <person name="Fabre E."/>
            <person name="Fairhead C."/>
            <person name="Ferry-Dumazet H."/>
            <person name="Groppi A."/>
            <person name="Hantraye F."/>
            <person name="Hennequin C."/>
            <person name="Jauniaux N."/>
            <person name="Joyet P."/>
            <person name="Kachouri R."/>
            <person name="Kerrest A."/>
            <person name="Koszul R."/>
            <person name="Lemaire M."/>
            <person name="Lesur I."/>
            <person name="Ma L."/>
            <person name="Muller H."/>
            <person name="Nicaud J.M."/>
            <person name="Nikolski M."/>
            <person name="Oztas S."/>
            <person name="Ozier-Kalogeropoulos O."/>
            <person name="Pellenz S."/>
            <person name="Potier S."/>
            <person name="Richard G.F."/>
            <person name="Straub M.L."/>
            <person name="Suleau A."/>
            <person name="Swennene D."/>
            <person name="Tekaia F."/>
            <person name="Wesolowski-Louvel M."/>
            <person name="Westhof E."/>
            <person name="Wirth B."/>
            <person name="Zeniou-Meyer M."/>
            <person name="Zivanovic I."/>
            <person name="Bolotin-Fukuhara M."/>
            <person name="Thierry A."/>
            <person name="Bouchier C."/>
            <person name="Caudron B."/>
            <person name="Scarpelli C."/>
            <person name="Gaillardin C."/>
            <person name="Weissenbach J."/>
            <person name="Wincker P."/>
            <person name="Souciet J.L."/>
        </authorList>
    </citation>
    <scope>NUCLEOTIDE SEQUENCE [LARGE SCALE GENOMIC DNA]</scope>
    <source>
        <strain evidence="11">ATCC 8585 / CBS 2359 / DSM 70799 / NBRC 1267 / NRRL Y-1140 / WM37</strain>
    </source>
</reference>
<dbReference type="Pfam" id="PF00083">
    <property type="entry name" value="Sugar_tr"/>
    <property type="match status" value="1"/>
</dbReference>
<dbReference type="InterPro" id="IPR005829">
    <property type="entry name" value="Sugar_transporter_CS"/>
</dbReference>
<name>Q6CRY9_KLULA</name>
<feature type="transmembrane region" description="Helical" evidence="8">
    <location>
        <begin position="249"/>
        <end position="268"/>
    </location>
</feature>
<evidence type="ECO:0000256" key="1">
    <source>
        <dbReference type="ARBA" id="ARBA00004141"/>
    </source>
</evidence>
<feature type="transmembrane region" description="Helical" evidence="8">
    <location>
        <begin position="312"/>
        <end position="332"/>
    </location>
</feature>
<feature type="region of interest" description="Disordered" evidence="7">
    <location>
        <begin position="462"/>
        <end position="496"/>
    </location>
</feature>
<dbReference type="PANTHER" id="PTHR48022">
    <property type="entry name" value="PLASTIDIC GLUCOSE TRANSPORTER 4"/>
    <property type="match status" value="1"/>
</dbReference>
<comment type="subcellular location">
    <subcellularLocation>
        <location evidence="1">Membrane</location>
        <topology evidence="1">Multi-pass membrane protein</topology>
    </subcellularLocation>
</comment>
<feature type="transmembrane region" description="Helical" evidence="8">
    <location>
        <begin position="382"/>
        <end position="405"/>
    </location>
</feature>